<gene>
    <name evidence="2" type="ORF">GZ78_01590</name>
</gene>
<dbReference type="EMBL" id="JOKH01000001">
    <property type="protein sequence ID" value="KEQ18803.1"/>
    <property type="molecule type" value="Genomic_DNA"/>
</dbReference>
<feature type="compositionally biased region" description="Basic and acidic residues" evidence="1">
    <location>
        <begin position="60"/>
        <end position="76"/>
    </location>
</feature>
<sequence>MLPASYSGLYSKVRNWEQQLDDLSFKGQSETLPAISSGRVVTRNGVVRMTSKIRKNSSGGEKRLKNSEIHPRDKEPLPCTDLMKVTSFEQNLFTKD</sequence>
<name>A0A081NK30_9GAMM</name>
<evidence type="ECO:0000256" key="1">
    <source>
        <dbReference type="SAM" id="MobiDB-lite"/>
    </source>
</evidence>
<feature type="region of interest" description="Disordered" evidence="1">
    <location>
        <begin position="53"/>
        <end position="78"/>
    </location>
</feature>
<evidence type="ECO:0000313" key="3">
    <source>
        <dbReference type="Proteomes" id="UP000028073"/>
    </source>
</evidence>
<dbReference type="RefSeq" id="WP_034832183.1">
    <property type="nucleotide sequence ID" value="NZ_JOKH01000001.1"/>
</dbReference>
<reference evidence="2 3" key="1">
    <citation type="submission" date="2014-06" db="EMBL/GenBank/DDBJ databases">
        <title>Whole Genome Sequences of Three Symbiotic Endozoicomonas Bacteria.</title>
        <authorList>
            <person name="Neave M.J."/>
            <person name="Apprill A."/>
            <person name="Voolstra C.R."/>
        </authorList>
    </citation>
    <scope>NUCLEOTIDE SEQUENCE [LARGE SCALE GENOMIC DNA]</scope>
    <source>
        <strain evidence="2 3">DSM 25634</strain>
    </source>
</reference>
<protein>
    <submittedName>
        <fullName evidence="2">Uncharacterized protein</fullName>
    </submittedName>
</protein>
<proteinExistence type="predicted"/>
<accession>A0A081NK30</accession>
<evidence type="ECO:0000313" key="2">
    <source>
        <dbReference type="EMBL" id="KEQ18803.1"/>
    </source>
</evidence>
<comment type="caution">
    <text evidence="2">The sequence shown here is derived from an EMBL/GenBank/DDBJ whole genome shotgun (WGS) entry which is preliminary data.</text>
</comment>
<organism evidence="2 3">
    <name type="scientific">Endozoicomonas numazuensis</name>
    <dbReference type="NCBI Taxonomy" id="1137799"/>
    <lineage>
        <taxon>Bacteria</taxon>
        <taxon>Pseudomonadati</taxon>
        <taxon>Pseudomonadota</taxon>
        <taxon>Gammaproteobacteria</taxon>
        <taxon>Oceanospirillales</taxon>
        <taxon>Endozoicomonadaceae</taxon>
        <taxon>Endozoicomonas</taxon>
    </lineage>
</organism>
<dbReference type="AlphaFoldDB" id="A0A081NK30"/>
<dbReference type="Proteomes" id="UP000028073">
    <property type="component" value="Unassembled WGS sequence"/>
</dbReference>
<keyword evidence="3" id="KW-1185">Reference proteome</keyword>